<name>A0A8C6HZZ4_MUSSI</name>
<protein>
    <submittedName>
        <fullName evidence="1">Uncharacterized protein</fullName>
    </submittedName>
</protein>
<dbReference type="AlphaFoldDB" id="A0A8C6HZZ4"/>
<evidence type="ECO:0000313" key="1">
    <source>
        <dbReference type="Ensembl" id="ENSMSIP00000029798.1"/>
    </source>
</evidence>
<keyword evidence="2" id="KW-1185">Reference proteome</keyword>
<organism evidence="1 2">
    <name type="scientific">Mus spicilegus</name>
    <name type="common">Mound-building mouse</name>
    <dbReference type="NCBI Taxonomy" id="10103"/>
    <lineage>
        <taxon>Eukaryota</taxon>
        <taxon>Metazoa</taxon>
        <taxon>Chordata</taxon>
        <taxon>Craniata</taxon>
        <taxon>Vertebrata</taxon>
        <taxon>Euteleostomi</taxon>
        <taxon>Mammalia</taxon>
        <taxon>Eutheria</taxon>
        <taxon>Euarchontoglires</taxon>
        <taxon>Glires</taxon>
        <taxon>Rodentia</taxon>
        <taxon>Myomorpha</taxon>
        <taxon>Muroidea</taxon>
        <taxon>Muridae</taxon>
        <taxon>Murinae</taxon>
        <taxon>Mus</taxon>
        <taxon>Mus</taxon>
    </lineage>
</organism>
<accession>A0A8C6HZZ4</accession>
<reference evidence="1" key="2">
    <citation type="submission" date="2025-09" db="UniProtKB">
        <authorList>
            <consortium name="Ensembl"/>
        </authorList>
    </citation>
    <scope>IDENTIFICATION</scope>
</reference>
<evidence type="ECO:0000313" key="2">
    <source>
        <dbReference type="Proteomes" id="UP000694415"/>
    </source>
</evidence>
<dbReference type="Ensembl" id="ENSMSIT00000037548.1">
    <property type="protein sequence ID" value="ENSMSIP00000029798.1"/>
    <property type="gene ID" value="ENSMSIG00000025014.1"/>
</dbReference>
<sequence>LFLSDLWLAGLGKGMGLVRLASQAGTGFSFHHKRSQFREKQRLVPTVNKKALLMKQEKFNSL</sequence>
<reference evidence="1" key="1">
    <citation type="submission" date="2025-08" db="UniProtKB">
        <authorList>
            <consortium name="Ensembl"/>
        </authorList>
    </citation>
    <scope>IDENTIFICATION</scope>
</reference>
<dbReference type="Proteomes" id="UP000694415">
    <property type="component" value="Unplaced"/>
</dbReference>
<proteinExistence type="predicted"/>